<feature type="region of interest" description="Disordered" evidence="1">
    <location>
        <begin position="1"/>
        <end position="112"/>
    </location>
</feature>
<accession>A0ABR4PRK7</accession>
<keyword evidence="3" id="KW-1185">Reference proteome</keyword>
<evidence type="ECO:0000256" key="1">
    <source>
        <dbReference type="SAM" id="MobiDB-lite"/>
    </source>
</evidence>
<dbReference type="EMBL" id="JBFCZG010000002">
    <property type="protein sequence ID" value="KAL3425983.1"/>
    <property type="molecule type" value="Genomic_DNA"/>
</dbReference>
<proteinExistence type="predicted"/>
<dbReference type="PANTHER" id="PTHR37540:SF5">
    <property type="entry name" value="TRANSCRIPTION FACTOR DOMAIN-CONTAINING PROTEIN"/>
    <property type="match status" value="1"/>
</dbReference>
<dbReference type="Pfam" id="PF11951">
    <property type="entry name" value="Fungal_trans_2"/>
    <property type="match status" value="1"/>
</dbReference>
<organism evidence="2 3">
    <name type="scientific">Phlyctema vagabunda</name>
    <dbReference type="NCBI Taxonomy" id="108571"/>
    <lineage>
        <taxon>Eukaryota</taxon>
        <taxon>Fungi</taxon>
        <taxon>Dikarya</taxon>
        <taxon>Ascomycota</taxon>
        <taxon>Pezizomycotina</taxon>
        <taxon>Leotiomycetes</taxon>
        <taxon>Helotiales</taxon>
        <taxon>Dermateaceae</taxon>
        <taxon>Phlyctema</taxon>
    </lineage>
</organism>
<comment type="caution">
    <text evidence="2">The sequence shown here is derived from an EMBL/GenBank/DDBJ whole genome shotgun (WGS) entry which is preliminary data.</text>
</comment>
<evidence type="ECO:0000313" key="2">
    <source>
        <dbReference type="EMBL" id="KAL3425983.1"/>
    </source>
</evidence>
<feature type="compositionally biased region" description="Polar residues" evidence="1">
    <location>
        <begin position="1"/>
        <end position="23"/>
    </location>
</feature>
<dbReference type="PANTHER" id="PTHR37540">
    <property type="entry name" value="TRANSCRIPTION FACTOR (ACR-2), PUTATIVE-RELATED-RELATED"/>
    <property type="match status" value="1"/>
</dbReference>
<feature type="compositionally biased region" description="Polar residues" evidence="1">
    <location>
        <begin position="66"/>
        <end position="89"/>
    </location>
</feature>
<evidence type="ECO:0000313" key="3">
    <source>
        <dbReference type="Proteomes" id="UP001629113"/>
    </source>
</evidence>
<gene>
    <name evidence="2" type="ORF">PVAG01_02774</name>
</gene>
<sequence>MDIAFINQTGSPSKNKSRSTQQQIRKHVMKDIGKARRKPGRPFKQSPFHFTLEVPETLEAPDRNHSPNQTAGLATSTQDSVANSENTASRPDHLSGYTPHNPSSKSPIPYKKDQQHDFVPAVHRFWGGRMDPFIQYPIEMTHDTFRLIDHVFDDRYGNTPPFRDAWFPVGLRDPACFHQVLSNAALNIASLRKNTRAPESFESIVHHTKAVSLVKDRLDDPSKLITDELISSIVGFACYRHGIGDLAGWKLHINGVQELVSLRGGVDVLNTNRLVRLVLFWIDLGGSGTGDTVPNFPLPLVLLPKALPWSPTDPLPPDLQSMSESWRSQFPAQTEIMDIVENISRFSTYLSKAAVETRGEVYSDNGSAPMYLCPILHRLLSLSDEYAIMDIQDQGAVLREVLRLGCILYFAEIRRLCGIMAVMSMKPVEKLRSLLSVLKDHPSVWSNGFESLRPWALAMGGMEATTGEDQDWFLHELSQLPSGTTGNFDDVKGIMWYFEAHEPLFNNFLAGKTPHAGTGPHHKTRHWLQSDAEFLNLIESSDSSLTFPTNSEAS</sequence>
<dbReference type="Proteomes" id="UP001629113">
    <property type="component" value="Unassembled WGS sequence"/>
</dbReference>
<reference evidence="2 3" key="1">
    <citation type="submission" date="2024-06" db="EMBL/GenBank/DDBJ databases">
        <title>Complete genome of Phlyctema vagabunda strain 19-DSS-EL-015.</title>
        <authorList>
            <person name="Fiorenzani C."/>
        </authorList>
    </citation>
    <scope>NUCLEOTIDE SEQUENCE [LARGE SCALE GENOMIC DNA]</scope>
    <source>
        <strain evidence="2 3">19-DSS-EL-015</strain>
    </source>
</reference>
<name>A0ABR4PRK7_9HELO</name>
<protein>
    <submittedName>
        <fullName evidence="2">Uncharacterized protein</fullName>
    </submittedName>
</protein>
<dbReference type="InterPro" id="IPR021858">
    <property type="entry name" value="Fun_TF"/>
</dbReference>